<evidence type="ECO:0000256" key="3">
    <source>
        <dbReference type="ARBA" id="ARBA00023163"/>
    </source>
</evidence>
<dbReference type="PRINTS" id="PR00033">
    <property type="entry name" value="HTHASNC"/>
</dbReference>
<dbReference type="Pfam" id="PF13404">
    <property type="entry name" value="HTH_AsnC-type"/>
    <property type="match status" value="1"/>
</dbReference>
<dbReference type="SMART" id="SM00344">
    <property type="entry name" value="HTH_ASNC"/>
    <property type="match status" value="1"/>
</dbReference>
<evidence type="ECO:0000313" key="5">
    <source>
        <dbReference type="EMBL" id="MCD1295395.1"/>
    </source>
</evidence>
<dbReference type="GO" id="GO:0005829">
    <property type="term" value="C:cytosol"/>
    <property type="evidence" value="ECO:0007669"/>
    <property type="project" value="TreeGrafter"/>
</dbReference>
<keyword evidence="3" id="KW-0804">Transcription</keyword>
<dbReference type="InterPro" id="IPR019888">
    <property type="entry name" value="Tscrpt_reg_AsnC-like"/>
</dbReference>
<reference evidence="5 6" key="1">
    <citation type="submission" date="2017-11" db="EMBL/GenBank/DDBJ databases">
        <title>Isolation and Characterization of Family Methanocellaceae Species from Potential Methane Hydrate Area Offshore Southwestern Taiwan.</title>
        <authorList>
            <person name="Zhang W.-L."/>
            <person name="Chen W.-C."/>
            <person name="Lai M.-C."/>
            <person name="Chen S.-C."/>
        </authorList>
    </citation>
    <scope>NUCLEOTIDE SEQUENCE [LARGE SCALE GENOMIC DNA]</scope>
    <source>
        <strain evidence="5 6">CWC-04</strain>
    </source>
</reference>
<dbReference type="AlphaFoldDB" id="A0AAP2W5E2"/>
<evidence type="ECO:0000256" key="1">
    <source>
        <dbReference type="ARBA" id="ARBA00023015"/>
    </source>
</evidence>
<dbReference type="InterPro" id="IPR036388">
    <property type="entry name" value="WH-like_DNA-bd_sf"/>
</dbReference>
<dbReference type="InterPro" id="IPR000485">
    <property type="entry name" value="AsnC-type_HTH_dom"/>
</dbReference>
<organism evidence="5 6">
    <name type="scientific">Methanooceanicella nereidis</name>
    <dbReference type="NCBI Taxonomy" id="2052831"/>
    <lineage>
        <taxon>Archaea</taxon>
        <taxon>Methanobacteriati</taxon>
        <taxon>Methanobacteriota</taxon>
        <taxon>Stenosarchaea group</taxon>
        <taxon>Methanomicrobia</taxon>
        <taxon>Methanocellales</taxon>
        <taxon>Methanocellaceae</taxon>
        <taxon>Methanooceanicella</taxon>
    </lineage>
</organism>
<sequence length="300" mass="34276">MDEQDFKILRLLCRDSRISYEKIGSELGIAPEVAINRIFRMRDVGVISEYRLNVNPLMFGFRTAIINAEAYRPSCKQKDIRALRRMDRVSTMMECAGRYYSVSILYGDEKDLRAQVDAVRAKISPSKVLSVLRPREPSISSLNLTGQDWRIIEYLLDDPRASEDKMSRDMGINVRTIQRRLERMITGGIVCSTVVVQPRLFEGLISYRFNILFNGAGKDAYADVIPSLNNYWYSLRLDSPEGVIVDLYRESISGIEEDIAIVKGISSVKDVTYTVPTRVITNDVLIRRKVIEAVFNKENV</sequence>
<comment type="caution">
    <text evidence="5">The sequence shown here is derived from an EMBL/GenBank/DDBJ whole genome shotgun (WGS) entry which is preliminary data.</text>
</comment>
<accession>A0AAP2W5E2</accession>
<keyword evidence="6" id="KW-1185">Reference proteome</keyword>
<dbReference type="PANTHER" id="PTHR30154">
    <property type="entry name" value="LEUCINE-RESPONSIVE REGULATORY PROTEIN"/>
    <property type="match status" value="1"/>
</dbReference>
<dbReference type="GO" id="GO:0043200">
    <property type="term" value="P:response to amino acid"/>
    <property type="evidence" value="ECO:0007669"/>
    <property type="project" value="TreeGrafter"/>
</dbReference>
<dbReference type="Pfam" id="PF13412">
    <property type="entry name" value="HTH_24"/>
    <property type="match status" value="1"/>
</dbReference>
<protein>
    <recommendedName>
        <fullName evidence="4">HTH asnC-type domain-containing protein</fullName>
    </recommendedName>
</protein>
<keyword evidence="2" id="KW-0238">DNA-binding</keyword>
<keyword evidence="1" id="KW-0805">Transcription regulation</keyword>
<gene>
    <name evidence="5" type="ORF">CUJ83_10335</name>
</gene>
<dbReference type="RefSeq" id="WP_230742248.1">
    <property type="nucleotide sequence ID" value="NZ_PGCK01000008.1"/>
</dbReference>
<dbReference type="SUPFAM" id="SSF46785">
    <property type="entry name" value="Winged helix' DNA-binding domain"/>
    <property type="match status" value="2"/>
</dbReference>
<dbReference type="Proteomes" id="UP001320159">
    <property type="component" value="Unassembled WGS sequence"/>
</dbReference>
<evidence type="ECO:0000256" key="2">
    <source>
        <dbReference type="ARBA" id="ARBA00023125"/>
    </source>
</evidence>
<name>A0AAP2W5E2_9EURY</name>
<proteinExistence type="predicted"/>
<dbReference type="EMBL" id="PGCK01000008">
    <property type="protein sequence ID" value="MCD1295395.1"/>
    <property type="molecule type" value="Genomic_DNA"/>
</dbReference>
<dbReference type="PROSITE" id="PS50956">
    <property type="entry name" value="HTH_ASNC_2"/>
    <property type="match status" value="1"/>
</dbReference>
<dbReference type="GO" id="GO:0043565">
    <property type="term" value="F:sequence-specific DNA binding"/>
    <property type="evidence" value="ECO:0007669"/>
    <property type="project" value="InterPro"/>
</dbReference>
<evidence type="ECO:0000313" key="6">
    <source>
        <dbReference type="Proteomes" id="UP001320159"/>
    </source>
</evidence>
<feature type="domain" description="HTH asnC-type" evidence="4">
    <location>
        <begin position="1"/>
        <end position="62"/>
    </location>
</feature>
<dbReference type="InterPro" id="IPR036390">
    <property type="entry name" value="WH_DNA-bd_sf"/>
</dbReference>
<dbReference type="PANTHER" id="PTHR30154:SF34">
    <property type="entry name" value="TRANSCRIPTIONAL REGULATOR AZLB"/>
    <property type="match status" value="1"/>
</dbReference>
<evidence type="ECO:0000259" key="4">
    <source>
        <dbReference type="PROSITE" id="PS50956"/>
    </source>
</evidence>
<dbReference type="Gene3D" id="1.10.10.10">
    <property type="entry name" value="Winged helix-like DNA-binding domain superfamily/Winged helix DNA-binding domain"/>
    <property type="match status" value="2"/>
</dbReference>